<protein>
    <submittedName>
        <fullName evidence="2">Uncharacterized protein</fullName>
    </submittedName>
</protein>
<reference evidence="2 3" key="1">
    <citation type="journal article" date="2023" name="Sci. Data">
        <title>Genome assembly of the Korean intertidal mud-creeper Batillaria attramentaria.</title>
        <authorList>
            <person name="Patra A.K."/>
            <person name="Ho P.T."/>
            <person name="Jun S."/>
            <person name="Lee S.J."/>
            <person name="Kim Y."/>
            <person name="Won Y.J."/>
        </authorList>
    </citation>
    <scope>NUCLEOTIDE SEQUENCE [LARGE SCALE GENOMIC DNA]</scope>
    <source>
        <strain evidence="2">Wonlab-2016</strain>
    </source>
</reference>
<evidence type="ECO:0000313" key="3">
    <source>
        <dbReference type="Proteomes" id="UP001519460"/>
    </source>
</evidence>
<feature type="transmembrane region" description="Helical" evidence="1">
    <location>
        <begin position="55"/>
        <end position="73"/>
    </location>
</feature>
<organism evidence="2 3">
    <name type="scientific">Batillaria attramentaria</name>
    <dbReference type="NCBI Taxonomy" id="370345"/>
    <lineage>
        <taxon>Eukaryota</taxon>
        <taxon>Metazoa</taxon>
        <taxon>Spiralia</taxon>
        <taxon>Lophotrochozoa</taxon>
        <taxon>Mollusca</taxon>
        <taxon>Gastropoda</taxon>
        <taxon>Caenogastropoda</taxon>
        <taxon>Sorbeoconcha</taxon>
        <taxon>Cerithioidea</taxon>
        <taxon>Batillariidae</taxon>
        <taxon>Batillaria</taxon>
    </lineage>
</organism>
<sequence length="129" mass="14203">MLSLSAILWLFMQIHCVYYTTISNALWVLSTAATANQRLVASVVSAKAPSTPTDYYVFLVSVVVLLIVFPLIATARPKNITADGHFVFRGFQVVCACAENSALLLIRVPARAHRPFDRRTAMPITCLGF</sequence>
<evidence type="ECO:0000256" key="1">
    <source>
        <dbReference type="SAM" id="Phobius"/>
    </source>
</evidence>
<name>A0ABD0L1J8_9CAEN</name>
<dbReference type="EMBL" id="JACVVK020000093">
    <property type="protein sequence ID" value="KAK7493403.1"/>
    <property type="molecule type" value="Genomic_DNA"/>
</dbReference>
<evidence type="ECO:0000313" key="2">
    <source>
        <dbReference type="EMBL" id="KAK7493403.1"/>
    </source>
</evidence>
<keyword evidence="1" id="KW-0472">Membrane</keyword>
<keyword evidence="1" id="KW-0812">Transmembrane</keyword>
<keyword evidence="3" id="KW-1185">Reference proteome</keyword>
<proteinExistence type="predicted"/>
<dbReference type="Proteomes" id="UP001519460">
    <property type="component" value="Unassembled WGS sequence"/>
</dbReference>
<accession>A0ABD0L1J8</accession>
<comment type="caution">
    <text evidence="2">The sequence shown here is derived from an EMBL/GenBank/DDBJ whole genome shotgun (WGS) entry which is preliminary data.</text>
</comment>
<gene>
    <name evidence="2" type="ORF">BaRGS_00015303</name>
</gene>
<dbReference type="AlphaFoldDB" id="A0ABD0L1J8"/>
<keyword evidence="1" id="KW-1133">Transmembrane helix</keyword>